<organism evidence="6 7">
    <name type="scientific">Pyrus ussuriensis x Pyrus communis</name>
    <dbReference type="NCBI Taxonomy" id="2448454"/>
    <lineage>
        <taxon>Eukaryota</taxon>
        <taxon>Viridiplantae</taxon>
        <taxon>Streptophyta</taxon>
        <taxon>Embryophyta</taxon>
        <taxon>Tracheophyta</taxon>
        <taxon>Spermatophyta</taxon>
        <taxon>Magnoliopsida</taxon>
        <taxon>eudicotyledons</taxon>
        <taxon>Gunneridae</taxon>
        <taxon>Pentapetalae</taxon>
        <taxon>rosids</taxon>
        <taxon>fabids</taxon>
        <taxon>Rosales</taxon>
        <taxon>Rosaceae</taxon>
        <taxon>Amygdaloideae</taxon>
        <taxon>Maleae</taxon>
        <taxon>Pyrus</taxon>
    </lineage>
</organism>
<evidence type="ECO:0000256" key="3">
    <source>
        <dbReference type="ARBA" id="ARBA00023128"/>
    </source>
</evidence>
<dbReference type="AlphaFoldDB" id="A0A5N5G963"/>
<evidence type="ECO:0000256" key="5">
    <source>
        <dbReference type="RuleBase" id="RU364104"/>
    </source>
</evidence>
<reference evidence="6 7" key="3">
    <citation type="submission" date="2019-11" db="EMBL/GenBank/DDBJ databases">
        <title>A de novo genome assembly of a pear dwarfing rootstock.</title>
        <authorList>
            <person name="Wang F."/>
            <person name="Wang J."/>
            <person name="Li S."/>
            <person name="Zhang Y."/>
            <person name="Fang M."/>
            <person name="Ma L."/>
            <person name="Zhao Y."/>
            <person name="Jiang S."/>
        </authorList>
    </citation>
    <scope>NUCLEOTIDE SEQUENCE [LARGE SCALE GENOMIC DNA]</scope>
    <source>
        <strain evidence="6">S2</strain>
        <tissue evidence="6">Leaf</tissue>
    </source>
</reference>
<dbReference type="EMBL" id="SMOL01000487">
    <property type="protein sequence ID" value="KAB2611916.1"/>
    <property type="molecule type" value="Genomic_DNA"/>
</dbReference>
<comment type="caution">
    <text evidence="6">The sequence shown here is derived from an EMBL/GenBank/DDBJ whole genome shotgun (WGS) entry which is preliminary data.</text>
</comment>
<evidence type="ECO:0000256" key="2">
    <source>
        <dbReference type="ARBA" id="ARBA00007347"/>
    </source>
</evidence>
<name>A0A5N5G963_9ROSA</name>
<dbReference type="Proteomes" id="UP000327157">
    <property type="component" value="Chromosome 17"/>
</dbReference>
<protein>
    <recommendedName>
        <fullName evidence="5">COX assembly mitochondrial protein</fullName>
    </recommendedName>
</protein>
<sequence>MHPPLTLHKHPMCAQIIEEFQKCHVDHPIAKFFGECTDLKIQLDRCFRQEKAVKRKANFEHSKKLQERLQTLRKETTEISTESSVQA</sequence>
<keyword evidence="7" id="KW-1185">Reference proteome</keyword>
<proteinExistence type="inferred from homology"/>
<dbReference type="PANTHER" id="PTHR22977">
    <property type="entry name" value="COX ASSEMBLY MITOCHONDRIAL PROTEIN"/>
    <property type="match status" value="1"/>
</dbReference>
<accession>A0A5N5G963</accession>
<dbReference type="PROSITE" id="PS51808">
    <property type="entry name" value="CHCH"/>
    <property type="match status" value="1"/>
</dbReference>
<dbReference type="PANTHER" id="PTHR22977:SF1">
    <property type="entry name" value="COX ASSEMBLY MITOCHONDRIAL PROTEIN 2 HOMOLOG"/>
    <property type="match status" value="1"/>
</dbReference>
<evidence type="ECO:0000313" key="7">
    <source>
        <dbReference type="Proteomes" id="UP000327157"/>
    </source>
</evidence>
<evidence type="ECO:0000313" key="6">
    <source>
        <dbReference type="EMBL" id="KAB2611916.1"/>
    </source>
</evidence>
<dbReference type="Pfam" id="PF08583">
    <property type="entry name" value="Cmc1"/>
    <property type="match status" value="1"/>
</dbReference>
<keyword evidence="4" id="KW-1015">Disulfide bond</keyword>
<dbReference type="GO" id="GO:0005739">
    <property type="term" value="C:mitochondrion"/>
    <property type="evidence" value="ECO:0007669"/>
    <property type="project" value="UniProtKB-SubCell"/>
</dbReference>
<reference evidence="7" key="2">
    <citation type="submission" date="2019-10" db="EMBL/GenBank/DDBJ databases">
        <title>A de novo genome assembly of a pear dwarfing rootstock.</title>
        <authorList>
            <person name="Wang F."/>
            <person name="Wang J."/>
            <person name="Li S."/>
            <person name="Zhang Y."/>
            <person name="Fang M."/>
            <person name="Ma L."/>
            <person name="Zhao Y."/>
            <person name="Jiang S."/>
        </authorList>
    </citation>
    <scope>NUCLEOTIDE SEQUENCE [LARGE SCALE GENOMIC DNA]</scope>
</reference>
<dbReference type="InterPro" id="IPR013892">
    <property type="entry name" value="Cyt_c_biogenesis_Cmc1-like"/>
</dbReference>
<gene>
    <name evidence="6" type="ORF">D8674_019948</name>
</gene>
<evidence type="ECO:0000256" key="1">
    <source>
        <dbReference type="ARBA" id="ARBA00004173"/>
    </source>
</evidence>
<evidence type="ECO:0000256" key="4">
    <source>
        <dbReference type="ARBA" id="ARBA00023157"/>
    </source>
</evidence>
<keyword evidence="3 5" id="KW-0496">Mitochondrion</keyword>
<comment type="similarity">
    <text evidence="2 5">Belongs to the CMC family.</text>
</comment>
<reference evidence="6 7" key="1">
    <citation type="submission" date="2019-09" db="EMBL/GenBank/DDBJ databases">
        <authorList>
            <person name="Ou C."/>
        </authorList>
    </citation>
    <scope>NUCLEOTIDE SEQUENCE [LARGE SCALE GENOMIC DNA]</scope>
    <source>
        <strain evidence="6">S2</strain>
        <tissue evidence="6">Leaf</tissue>
    </source>
</reference>
<dbReference type="OrthoDB" id="532630at2759"/>
<comment type="subcellular location">
    <subcellularLocation>
        <location evidence="1 5">Mitochondrion</location>
    </subcellularLocation>
</comment>